<feature type="domain" description="Class II aldolase/adducin N-terminal" evidence="4">
    <location>
        <begin position="12"/>
        <end position="187"/>
    </location>
</feature>
<dbReference type="KEGG" id="srub:C2R22_03485"/>
<evidence type="ECO:0000313" key="5">
    <source>
        <dbReference type="EMBL" id="AUV80837.1"/>
    </source>
</evidence>
<dbReference type="InterPro" id="IPR001303">
    <property type="entry name" value="Aldolase_II/adducin_N"/>
</dbReference>
<dbReference type="InterPro" id="IPR050197">
    <property type="entry name" value="Aldolase_class_II_sugar_metab"/>
</dbReference>
<feature type="region of interest" description="Disordered" evidence="3">
    <location>
        <begin position="215"/>
        <end position="235"/>
    </location>
</feature>
<evidence type="ECO:0000256" key="3">
    <source>
        <dbReference type="SAM" id="MobiDB-lite"/>
    </source>
</evidence>
<gene>
    <name evidence="5" type="ORF">C2R22_03485</name>
</gene>
<dbReference type="RefSeq" id="WP_103424524.1">
    <property type="nucleotide sequence ID" value="NZ_CP026309.1"/>
</dbReference>
<dbReference type="GO" id="GO:0019323">
    <property type="term" value="P:pentose catabolic process"/>
    <property type="evidence" value="ECO:0007669"/>
    <property type="project" value="TreeGrafter"/>
</dbReference>
<dbReference type="GO" id="GO:0016832">
    <property type="term" value="F:aldehyde-lyase activity"/>
    <property type="evidence" value="ECO:0007669"/>
    <property type="project" value="TreeGrafter"/>
</dbReference>
<evidence type="ECO:0000313" key="6">
    <source>
        <dbReference type="Proteomes" id="UP000236584"/>
    </source>
</evidence>
<keyword evidence="1" id="KW-0479">Metal-binding</keyword>
<reference evidence="5 6" key="1">
    <citation type="submission" date="2018-01" db="EMBL/GenBank/DDBJ databases">
        <title>Complete genome sequence of Salinigranum rubrum GX10T, an extremely halophilic archaeon isolated from a marine solar saltern.</title>
        <authorList>
            <person name="Han S."/>
        </authorList>
    </citation>
    <scope>NUCLEOTIDE SEQUENCE [LARGE SCALE GENOMIC DNA]</scope>
    <source>
        <strain evidence="5 6">GX10</strain>
    </source>
</reference>
<dbReference type="SUPFAM" id="SSF53639">
    <property type="entry name" value="AraD/HMP-PK domain-like"/>
    <property type="match status" value="2"/>
</dbReference>
<keyword evidence="2" id="KW-0456">Lyase</keyword>
<dbReference type="Proteomes" id="UP000236584">
    <property type="component" value="Chromosome"/>
</dbReference>
<evidence type="ECO:0000256" key="1">
    <source>
        <dbReference type="ARBA" id="ARBA00022723"/>
    </source>
</evidence>
<dbReference type="OrthoDB" id="18709at2157"/>
<sequence length="443" mass="47207">MSQELSDDGQRRTVAEYGRQMLEQGLTKGTGGNISASHDGRVAISPTGVPYDEIEADDVPVLDEKGNKLDGDTDPSSEFRMHTAIHRERDDVGGVVHTHSPYASTFASLGEPIPASHYLIAFAGDQVPVAGYATYGTADLADLALDALGDEYNACLLDNHGVLAVGPTVEAAFEVALMVEYCARIHYQAISLGDPAILPDDEVDRLRTLFEDYGQAADDDSERVAPDPDPDHLPNERQAVADLGRQMLADGLTKGTGGNVSARSGDHVAVNPSGVPYRDVTAETVPIVTVDGEQVAGPQNASSETPMHTAIYRERDDVGGVVHTHSPYASTFASLDEPIPASHYLIAFIGDQVPVAGYEPPGSEALGREAVDALGDEYNACLLKNHGVIAVGESVEAAYEVALMVEYCARIHYQAASVGDPKLLPDAEIDNLLERFANYGQDH</sequence>
<protein>
    <submittedName>
        <fullName evidence="5">Fuculose phosphate aldolase</fullName>
    </submittedName>
</protein>
<dbReference type="SMART" id="SM01007">
    <property type="entry name" value="Aldolase_II"/>
    <property type="match status" value="2"/>
</dbReference>
<dbReference type="PANTHER" id="PTHR22789">
    <property type="entry name" value="FUCULOSE PHOSPHATE ALDOLASE"/>
    <property type="match status" value="1"/>
</dbReference>
<dbReference type="Pfam" id="PF00596">
    <property type="entry name" value="Aldolase_II"/>
    <property type="match status" value="2"/>
</dbReference>
<dbReference type="UniPathway" id="UPA00071"/>
<accession>A0A2I8VFX4</accession>
<dbReference type="GO" id="GO:0005829">
    <property type="term" value="C:cytosol"/>
    <property type="evidence" value="ECO:0007669"/>
    <property type="project" value="TreeGrafter"/>
</dbReference>
<dbReference type="InterPro" id="IPR036409">
    <property type="entry name" value="Aldolase_II/adducin_N_sf"/>
</dbReference>
<feature type="domain" description="Class II aldolase/adducin N-terminal" evidence="4">
    <location>
        <begin position="238"/>
        <end position="413"/>
    </location>
</feature>
<dbReference type="AlphaFoldDB" id="A0A2I8VFX4"/>
<dbReference type="Gene3D" id="3.40.225.10">
    <property type="entry name" value="Class II aldolase/adducin N-terminal domain"/>
    <property type="match status" value="2"/>
</dbReference>
<dbReference type="EMBL" id="CP026309">
    <property type="protein sequence ID" value="AUV80837.1"/>
    <property type="molecule type" value="Genomic_DNA"/>
</dbReference>
<dbReference type="GO" id="GO:0046872">
    <property type="term" value="F:metal ion binding"/>
    <property type="evidence" value="ECO:0007669"/>
    <property type="project" value="UniProtKB-KW"/>
</dbReference>
<dbReference type="PANTHER" id="PTHR22789:SF0">
    <property type="entry name" value="3-OXO-TETRONATE 4-PHOSPHATE DECARBOXYLASE-RELATED"/>
    <property type="match status" value="1"/>
</dbReference>
<feature type="compositionally biased region" description="Basic and acidic residues" evidence="3">
    <location>
        <begin position="222"/>
        <end position="235"/>
    </location>
</feature>
<keyword evidence="6" id="KW-1185">Reference proteome</keyword>
<feature type="region of interest" description="Disordered" evidence="3">
    <location>
        <begin position="256"/>
        <end position="275"/>
    </location>
</feature>
<dbReference type="GeneID" id="35591120"/>
<name>A0A2I8VFX4_9EURY</name>
<evidence type="ECO:0000256" key="2">
    <source>
        <dbReference type="ARBA" id="ARBA00023239"/>
    </source>
</evidence>
<organism evidence="5 6">
    <name type="scientific">Salinigranum rubrum</name>
    <dbReference type="NCBI Taxonomy" id="755307"/>
    <lineage>
        <taxon>Archaea</taxon>
        <taxon>Methanobacteriati</taxon>
        <taxon>Methanobacteriota</taxon>
        <taxon>Stenosarchaea group</taxon>
        <taxon>Halobacteria</taxon>
        <taxon>Halobacteriales</taxon>
        <taxon>Haloferacaceae</taxon>
        <taxon>Salinigranum</taxon>
    </lineage>
</organism>
<feature type="region of interest" description="Disordered" evidence="3">
    <location>
        <begin position="26"/>
        <end position="50"/>
    </location>
</feature>
<proteinExistence type="predicted"/>
<evidence type="ECO:0000259" key="4">
    <source>
        <dbReference type="SMART" id="SM01007"/>
    </source>
</evidence>